<dbReference type="EMBL" id="LVXG01000013">
    <property type="protein sequence ID" value="OQP49798.1"/>
    <property type="molecule type" value="Genomic_DNA"/>
</dbReference>
<dbReference type="AlphaFoldDB" id="A0A1V9EUG6"/>
<dbReference type="Pfam" id="PF17720">
    <property type="entry name" value="RLIG1"/>
    <property type="match status" value="1"/>
</dbReference>
<keyword evidence="2" id="KW-1185">Reference proteome</keyword>
<dbReference type="InterPro" id="IPR041211">
    <property type="entry name" value="RLIG1"/>
</dbReference>
<protein>
    <recommendedName>
        <fullName evidence="3">RNA ligase domain-containing protein</fullName>
    </recommendedName>
</protein>
<dbReference type="GO" id="GO:0003972">
    <property type="term" value="F:RNA ligase (ATP) activity"/>
    <property type="evidence" value="ECO:0007669"/>
    <property type="project" value="InterPro"/>
</dbReference>
<evidence type="ECO:0000313" key="2">
    <source>
        <dbReference type="Proteomes" id="UP000192610"/>
    </source>
</evidence>
<name>A0A1V9EUG6_9BACT</name>
<reference evidence="2" key="1">
    <citation type="submission" date="2016-04" db="EMBL/GenBank/DDBJ databases">
        <authorList>
            <person name="Chen L."/>
            <person name="Zhuang W."/>
            <person name="Wang G."/>
        </authorList>
    </citation>
    <scope>NUCLEOTIDE SEQUENCE [LARGE SCALE GENOMIC DNA]</scope>
    <source>
        <strain evidence="2">17621</strain>
    </source>
</reference>
<proteinExistence type="predicted"/>
<sequence length="187" mass="21202">MKKIPTLFKRENSLPNNPAKNEVTPGCEWVLEGAGIATHKWDGTCCLIKEGVLFKRYDAKQGKTPPDGFIPAQDPDPITGHWPGWLKVTAAKEDKYFMEGWRNSFATLGNPVPDGTYELIGPKINNNKDGATEHILVPHGKNDYPEFPRTFETIKDFLESFKGEGVVFHHPDGRMCKIKRRDFGFKW</sequence>
<dbReference type="OrthoDB" id="7062283at2"/>
<dbReference type="RefSeq" id="WP_081200161.1">
    <property type="nucleotide sequence ID" value="NZ_FOCZ01000015.1"/>
</dbReference>
<organism evidence="1 2">
    <name type="scientific">Niastella yeongjuensis</name>
    <dbReference type="NCBI Taxonomy" id="354355"/>
    <lineage>
        <taxon>Bacteria</taxon>
        <taxon>Pseudomonadati</taxon>
        <taxon>Bacteroidota</taxon>
        <taxon>Chitinophagia</taxon>
        <taxon>Chitinophagales</taxon>
        <taxon>Chitinophagaceae</taxon>
        <taxon>Niastella</taxon>
    </lineage>
</organism>
<dbReference type="GO" id="GO:0000302">
    <property type="term" value="P:response to reactive oxygen species"/>
    <property type="evidence" value="ECO:0007669"/>
    <property type="project" value="InterPro"/>
</dbReference>
<gene>
    <name evidence="1" type="ORF">A4H97_28335</name>
</gene>
<comment type="caution">
    <text evidence="1">The sequence shown here is derived from an EMBL/GenBank/DDBJ whole genome shotgun (WGS) entry which is preliminary data.</text>
</comment>
<evidence type="ECO:0008006" key="3">
    <source>
        <dbReference type="Google" id="ProtNLM"/>
    </source>
</evidence>
<accession>A0A1V9EUG6</accession>
<dbReference type="Proteomes" id="UP000192610">
    <property type="component" value="Unassembled WGS sequence"/>
</dbReference>
<evidence type="ECO:0000313" key="1">
    <source>
        <dbReference type="EMBL" id="OQP49798.1"/>
    </source>
</evidence>